<dbReference type="InterPro" id="IPR001279">
    <property type="entry name" value="Metallo-B-lactamas"/>
</dbReference>
<dbReference type="AlphaFoldDB" id="A0A0F9Q6G0"/>
<proteinExistence type="predicted"/>
<sequence length="231" mass="26281">MKFQQFHSGSKGNLYEIEANNSDKLIIDAGVSISRVKKALKYDFRRVVGCLASHSHFDHTKAVKKLIKLGISVHASRRTFFELGLNGDKCKVVQRNELVKLGAIEFRAFKTQHCPGSLGFIIKADNEYCLFATDTASLFDFPNFKFSIIAIECNYDNDILQKRIYASKINEVAVSRTLSHMEKQVTTDWLKRADLSNCRQINLLHLSDSNIDKEQVAKEINEMTFIETVVI</sequence>
<dbReference type="Gene3D" id="3.60.15.10">
    <property type="entry name" value="Ribonuclease Z/Hydroxyacylglutathione hydrolase-like"/>
    <property type="match status" value="1"/>
</dbReference>
<dbReference type="SMART" id="SM00849">
    <property type="entry name" value="Lactamase_B"/>
    <property type="match status" value="1"/>
</dbReference>
<name>A0A0F9Q6G0_9ZZZZ</name>
<comment type="caution">
    <text evidence="2">The sequence shown here is derived from an EMBL/GenBank/DDBJ whole genome shotgun (WGS) entry which is preliminary data.</text>
</comment>
<feature type="domain" description="Metallo-beta-lactamase" evidence="1">
    <location>
        <begin position="11"/>
        <end position="176"/>
    </location>
</feature>
<dbReference type="CDD" id="cd06262">
    <property type="entry name" value="metallo-hydrolase-like_MBL-fold"/>
    <property type="match status" value="1"/>
</dbReference>
<organism evidence="2">
    <name type="scientific">marine sediment metagenome</name>
    <dbReference type="NCBI Taxonomy" id="412755"/>
    <lineage>
        <taxon>unclassified sequences</taxon>
        <taxon>metagenomes</taxon>
        <taxon>ecological metagenomes</taxon>
    </lineage>
</organism>
<reference evidence="2" key="1">
    <citation type="journal article" date="2015" name="Nature">
        <title>Complex archaea that bridge the gap between prokaryotes and eukaryotes.</title>
        <authorList>
            <person name="Spang A."/>
            <person name="Saw J.H."/>
            <person name="Jorgensen S.L."/>
            <person name="Zaremba-Niedzwiedzka K."/>
            <person name="Martijn J."/>
            <person name="Lind A.E."/>
            <person name="van Eijk R."/>
            <person name="Schleper C."/>
            <person name="Guy L."/>
            <person name="Ettema T.J."/>
        </authorList>
    </citation>
    <scope>NUCLEOTIDE SEQUENCE</scope>
</reference>
<evidence type="ECO:0000313" key="2">
    <source>
        <dbReference type="EMBL" id="KKN08796.1"/>
    </source>
</evidence>
<dbReference type="SUPFAM" id="SSF56281">
    <property type="entry name" value="Metallo-hydrolase/oxidoreductase"/>
    <property type="match status" value="1"/>
</dbReference>
<dbReference type="PANTHER" id="PTHR47619">
    <property type="entry name" value="METALLO-HYDROLASE YYCJ-RELATED"/>
    <property type="match status" value="1"/>
</dbReference>
<dbReference type="Pfam" id="PF00753">
    <property type="entry name" value="Lactamase_B"/>
    <property type="match status" value="1"/>
</dbReference>
<dbReference type="EMBL" id="LAZR01004415">
    <property type="protein sequence ID" value="KKN08796.1"/>
    <property type="molecule type" value="Genomic_DNA"/>
</dbReference>
<dbReference type="InterPro" id="IPR052533">
    <property type="entry name" value="WalJ/YycJ-like"/>
</dbReference>
<dbReference type="InterPro" id="IPR036866">
    <property type="entry name" value="RibonucZ/Hydroxyglut_hydro"/>
</dbReference>
<gene>
    <name evidence="2" type="ORF">LCGC14_1052980</name>
</gene>
<accession>A0A0F9Q6G0</accession>
<evidence type="ECO:0000259" key="1">
    <source>
        <dbReference type="SMART" id="SM00849"/>
    </source>
</evidence>
<dbReference type="PANTHER" id="PTHR47619:SF1">
    <property type="entry name" value="EXODEOXYRIBONUCLEASE WALJ"/>
    <property type="match status" value="1"/>
</dbReference>
<protein>
    <recommendedName>
        <fullName evidence="1">Metallo-beta-lactamase domain-containing protein</fullName>
    </recommendedName>
</protein>